<reference evidence="2 3" key="1">
    <citation type="journal article" date="2014" name="Front. Microbiol.">
        <title>Population and genomic analysis of the genus Halorubrum.</title>
        <authorList>
            <person name="Fullmer M.S."/>
            <person name="Soucy S.M."/>
            <person name="Swithers K.S."/>
            <person name="Makkay A.M."/>
            <person name="Wheeler R."/>
            <person name="Ventosa A."/>
            <person name="Gogarten J.P."/>
            <person name="Papke R.T."/>
        </authorList>
    </citation>
    <scope>NUCLEOTIDE SEQUENCE [LARGE SCALE GENOMIC DNA]</scope>
    <source>
        <strain evidence="2 3">LD3</strain>
    </source>
</reference>
<feature type="compositionally biased region" description="Basic residues" evidence="1">
    <location>
        <begin position="130"/>
        <end position="139"/>
    </location>
</feature>
<organism evidence="2 3">
    <name type="scientific">Halorubrum ezzemoulense</name>
    <name type="common">Halorubrum chaoviator</name>
    <dbReference type="NCBI Taxonomy" id="337243"/>
    <lineage>
        <taxon>Archaea</taxon>
        <taxon>Methanobacteriati</taxon>
        <taxon>Methanobacteriota</taxon>
        <taxon>Stenosarchaea group</taxon>
        <taxon>Halobacteria</taxon>
        <taxon>Halobacteriales</taxon>
        <taxon>Haloferacaceae</taxon>
        <taxon>Halorubrum</taxon>
    </lineage>
</organism>
<feature type="region of interest" description="Disordered" evidence="1">
    <location>
        <begin position="113"/>
        <end position="139"/>
    </location>
</feature>
<dbReference type="EMBL" id="NHOW01000146">
    <property type="protein sequence ID" value="OYR59587.1"/>
    <property type="molecule type" value="Genomic_DNA"/>
</dbReference>
<evidence type="ECO:0000313" key="2">
    <source>
        <dbReference type="EMBL" id="OYR59587.1"/>
    </source>
</evidence>
<sequence length="139" mass="15206">MFELDVPANATDPTANLGPEITDYGSYENLVAAPNASVSAAEIGNGFSFEEGTILDGESYYAVTLRYDDADRAITVNTQAEPIGEQNYDELDTYEEVAVDDWRAISPATRRSRCCTGKPTSRTRCTARPVTRRRPTSQG</sequence>
<evidence type="ECO:0000313" key="3">
    <source>
        <dbReference type="Proteomes" id="UP000216409"/>
    </source>
</evidence>
<accession>A0A256ITZ6</accession>
<dbReference type="RefSeq" id="WP_094580269.1">
    <property type="nucleotide sequence ID" value="NZ_NHOW01000146.1"/>
</dbReference>
<gene>
    <name evidence="2" type="ORF">DJ83_12560</name>
</gene>
<dbReference type="Proteomes" id="UP000216409">
    <property type="component" value="Unassembled WGS sequence"/>
</dbReference>
<name>A0A256ITZ6_HALEZ</name>
<protein>
    <submittedName>
        <fullName evidence="2">Uncharacterized protein</fullName>
    </submittedName>
</protein>
<evidence type="ECO:0000256" key="1">
    <source>
        <dbReference type="SAM" id="MobiDB-lite"/>
    </source>
</evidence>
<proteinExistence type="predicted"/>
<dbReference type="AlphaFoldDB" id="A0A256ITZ6"/>
<comment type="caution">
    <text evidence="2">The sequence shown here is derived from an EMBL/GenBank/DDBJ whole genome shotgun (WGS) entry which is preliminary data.</text>
</comment>